<organism evidence="7 8">
    <name type="scientific">Thelephora terrestris</name>
    <dbReference type="NCBI Taxonomy" id="56493"/>
    <lineage>
        <taxon>Eukaryota</taxon>
        <taxon>Fungi</taxon>
        <taxon>Dikarya</taxon>
        <taxon>Basidiomycota</taxon>
        <taxon>Agaricomycotina</taxon>
        <taxon>Agaricomycetes</taxon>
        <taxon>Thelephorales</taxon>
        <taxon>Thelephoraceae</taxon>
        <taxon>Thelephora</taxon>
    </lineage>
</organism>
<dbReference type="OrthoDB" id="160405at2759"/>
<dbReference type="GO" id="GO:0031410">
    <property type="term" value="C:cytoplasmic vesicle"/>
    <property type="evidence" value="ECO:0007669"/>
    <property type="project" value="UniProtKB-KW"/>
</dbReference>
<dbReference type="InterPro" id="IPR019013">
    <property type="entry name" value="Vma21"/>
</dbReference>
<evidence type="ECO:0000256" key="1">
    <source>
        <dbReference type="ARBA" id="ARBA00022692"/>
    </source>
</evidence>
<feature type="transmembrane region" description="Helical" evidence="6">
    <location>
        <begin position="20"/>
        <end position="43"/>
    </location>
</feature>
<keyword evidence="3 6" id="KW-1133">Transmembrane helix</keyword>
<evidence type="ECO:0000256" key="2">
    <source>
        <dbReference type="ARBA" id="ARBA00022824"/>
    </source>
</evidence>
<dbReference type="EMBL" id="WIUZ02000011">
    <property type="protein sequence ID" value="KAF9782813.1"/>
    <property type="molecule type" value="Genomic_DNA"/>
</dbReference>
<evidence type="ECO:0000256" key="6">
    <source>
        <dbReference type="SAM" id="Phobius"/>
    </source>
</evidence>
<keyword evidence="5" id="KW-0968">Cytoplasmic vesicle</keyword>
<feature type="transmembrane region" description="Helical" evidence="6">
    <location>
        <begin position="49"/>
        <end position="68"/>
    </location>
</feature>
<evidence type="ECO:0008006" key="9">
    <source>
        <dbReference type="Google" id="ProtNLM"/>
    </source>
</evidence>
<evidence type="ECO:0000313" key="7">
    <source>
        <dbReference type="EMBL" id="KAF9782813.1"/>
    </source>
</evidence>
<dbReference type="AlphaFoldDB" id="A0A9P6HAY0"/>
<dbReference type="Pfam" id="PF09446">
    <property type="entry name" value="VMA21"/>
    <property type="match status" value="1"/>
</dbReference>
<dbReference type="GO" id="GO:0070072">
    <property type="term" value="P:vacuolar proton-transporting V-type ATPase complex assembly"/>
    <property type="evidence" value="ECO:0007669"/>
    <property type="project" value="InterPro"/>
</dbReference>
<evidence type="ECO:0000313" key="8">
    <source>
        <dbReference type="Proteomes" id="UP000736335"/>
    </source>
</evidence>
<accession>A0A9P6HAY0</accession>
<protein>
    <recommendedName>
        <fullName evidence="9">Vacuolar ATPase assembly integral membrane protein VMA21</fullName>
    </recommendedName>
</protein>
<keyword evidence="2" id="KW-0256">Endoplasmic reticulum</keyword>
<comment type="caution">
    <text evidence="7">The sequence shown here is derived from an EMBL/GenBank/DDBJ whole genome shotgun (WGS) entry which is preliminary data.</text>
</comment>
<gene>
    <name evidence="7" type="ORF">BJ322DRAFT_1072766</name>
</gene>
<keyword evidence="4 6" id="KW-0472">Membrane</keyword>
<evidence type="ECO:0000256" key="4">
    <source>
        <dbReference type="ARBA" id="ARBA00023136"/>
    </source>
</evidence>
<keyword evidence="1 6" id="KW-0812">Transmembrane</keyword>
<evidence type="ECO:0000256" key="3">
    <source>
        <dbReference type="ARBA" id="ARBA00022989"/>
    </source>
</evidence>
<keyword evidence="8" id="KW-1185">Reference proteome</keyword>
<name>A0A9P6HAY0_9AGAM</name>
<dbReference type="Proteomes" id="UP000736335">
    <property type="component" value="Unassembled WGS sequence"/>
</dbReference>
<reference evidence="7" key="2">
    <citation type="submission" date="2020-11" db="EMBL/GenBank/DDBJ databases">
        <authorList>
            <consortium name="DOE Joint Genome Institute"/>
            <person name="Kuo A."/>
            <person name="Miyauchi S."/>
            <person name="Kiss E."/>
            <person name="Drula E."/>
            <person name="Kohler A."/>
            <person name="Sanchez-Garcia M."/>
            <person name="Andreopoulos B."/>
            <person name="Barry K.W."/>
            <person name="Bonito G."/>
            <person name="Buee M."/>
            <person name="Carver A."/>
            <person name="Chen C."/>
            <person name="Cichocki N."/>
            <person name="Clum A."/>
            <person name="Culley D."/>
            <person name="Crous P.W."/>
            <person name="Fauchery L."/>
            <person name="Girlanda M."/>
            <person name="Hayes R."/>
            <person name="Keri Z."/>
            <person name="Labutti K."/>
            <person name="Lipzen A."/>
            <person name="Lombard V."/>
            <person name="Magnuson J."/>
            <person name="Maillard F."/>
            <person name="Morin E."/>
            <person name="Murat C."/>
            <person name="Nolan M."/>
            <person name="Ohm R."/>
            <person name="Pangilinan J."/>
            <person name="Pereira M."/>
            <person name="Perotto S."/>
            <person name="Peter M."/>
            <person name="Riley R."/>
            <person name="Sitrit Y."/>
            <person name="Stielow B."/>
            <person name="Szollosi G."/>
            <person name="Zifcakova L."/>
            <person name="Stursova M."/>
            <person name="Spatafora J.W."/>
            <person name="Tedersoo L."/>
            <person name="Vaario L.-M."/>
            <person name="Yamada A."/>
            <person name="Yan M."/>
            <person name="Wang P."/>
            <person name="Xu J."/>
            <person name="Bruns T."/>
            <person name="Baldrian P."/>
            <person name="Vilgalys R."/>
            <person name="Henrissat B."/>
            <person name="Grigoriev I.V."/>
            <person name="Hibbett D."/>
            <person name="Nagy L.G."/>
            <person name="Martin F.M."/>
        </authorList>
    </citation>
    <scope>NUCLEOTIDE SEQUENCE</scope>
    <source>
        <strain evidence="7">UH-Tt-Lm1</strain>
    </source>
</reference>
<evidence type="ECO:0000256" key="5">
    <source>
        <dbReference type="ARBA" id="ARBA00023329"/>
    </source>
</evidence>
<reference evidence="7" key="1">
    <citation type="journal article" date="2020" name="Nat. Commun.">
        <title>Large-scale genome sequencing of mycorrhizal fungi provides insights into the early evolution of symbiotic traits.</title>
        <authorList>
            <person name="Miyauchi S."/>
            <person name="Kiss E."/>
            <person name="Kuo A."/>
            <person name="Drula E."/>
            <person name="Kohler A."/>
            <person name="Sanchez-Garcia M."/>
            <person name="Morin E."/>
            <person name="Andreopoulos B."/>
            <person name="Barry K.W."/>
            <person name="Bonito G."/>
            <person name="Buee M."/>
            <person name="Carver A."/>
            <person name="Chen C."/>
            <person name="Cichocki N."/>
            <person name="Clum A."/>
            <person name="Culley D."/>
            <person name="Crous P.W."/>
            <person name="Fauchery L."/>
            <person name="Girlanda M."/>
            <person name="Hayes R.D."/>
            <person name="Keri Z."/>
            <person name="LaButti K."/>
            <person name="Lipzen A."/>
            <person name="Lombard V."/>
            <person name="Magnuson J."/>
            <person name="Maillard F."/>
            <person name="Murat C."/>
            <person name="Nolan M."/>
            <person name="Ohm R.A."/>
            <person name="Pangilinan J."/>
            <person name="Pereira M.F."/>
            <person name="Perotto S."/>
            <person name="Peter M."/>
            <person name="Pfister S."/>
            <person name="Riley R."/>
            <person name="Sitrit Y."/>
            <person name="Stielow J.B."/>
            <person name="Szollosi G."/>
            <person name="Zifcakova L."/>
            <person name="Stursova M."/>
            <person name="Spatafora J.W."/>
            <person name="Tedersoo L."/>
            <person name="Vaario L.M."/>
            <person name="Yamada A."/>
            <person name="Yan M."/>
            <person name="Wang P."/>
            <person name="Xu J."/>
            <person name="Bruns T."/>
            <person name="Baldrian P."/>
            <person name="Vilgalys R."/>
            <person name="Dunand C."/>
            <person name="Henrissat B."/>
            <person name="Grigoriev I.V."/>
            <person name="Hibbett D."/>
            <person name="Nagy L.G."/>
            <person name="Martin F.M."/>
        </authorList>
    </citation>
    <scope>NUCLEOTIDE SEQUENCE</scope>
    <source>
        <strain evidence="7">UH-Tt-Lm1</strain>
    </source>
</reference>
<sequence>MSGPNQVADKVLQGSALVKLFTFSISLAVVPISSYFLSLKYVWVENTTASALTAVFAANLVLVAYVIVSVQEESKARATTTTVETKKTQ</sequence>
<proteinExistence type="predicted"/>